<dbReference type="InterPro" id="IPR036653">
    <property type="entry name" value="CinA-like_C"/>
</dbReference>
<organism evidence="2 3">
    <name type="scientific">Hyphomonas jannaschiana VP2</name>
    <dbReference type="NCBI Taxonomy" id="1280952"/>
    <lineage>
        <taxon>Bacteria</taxon>
        <taxon>Pseudomonadati</taxon>
        <taxon>Pseudomonadota</taxon>
        <taxon>Alphaproteobacteria</taxon>
        <taxon>Hyphomonadales</taxon>
        <taxon>Hyphomonadaceae</taxon>
        <taxon>Hyphomonas</taxon>
    </lineage>
</organism>
<dbReference type="Pfam" id="PF02464">
    <property type="entry name" value="CinA"/>
    <property type="match status" value="1"/>
</dbReference>
<evidence type="ECO:0000259" key="1">
    <source>
        <dbReference type="Pfam" id="PF02464"/>
    </source>
</evidence>
<protein>
    <submittedName>
        <fullName evidence="2">CinA domain-containing protein</fullName>
    </submittedName>
</protein>
<dbReference type="SUPFAM" id="SSF142433">
    <property type="entry name" value="CinA-like"/>
    <property type="match status" value="1"/>
</dbReference>
<dbReference type="InterPro" id="IPR008136">
    <property type="entry name" value="CinA_C"/>
</dbReference>
<proteinExistence type="predicted"/>
<gene>
    <name evidence="2" type="ORF">HJA_17173</name>
</gene>
<comment type="caution">
    <text evidence="2">The sequence shown here is derived from an EMBL/GenBank/DDBJ whole genome shotgun (WGS) entry which is preliminary data.</text>
</comment>
<name>A0A059F628_9PROT</name>
<evidence type="ECO:0000313" key="2">
    <source>
        <dbReference type="EMBL" id="KCZ83288.1"/>
    </source>
</evidence>
<dbReference type="STRING" id="1280952.HJA_17173"/>
<dbReference type="AlphaFoldDB" id="A0A059F628"/>
<reference evidence="2 3" key="1">
    <citation type="journal article" date="2014" name="Antonie Van Leeuwenhoek">
        <title>Hyphomonas beringensis sp. nov. and Hyphomonas chukchiensis sp. nov., isolated from surface seawater of the Bering Sea and Chukchi Sea.</title>
        <authorList>
            <person name="Li C."/>
            <person name="Lai Q."/>
            <person name="Li G."/>
            <person name="Dong C."/>
            <person name="Wang J."/>
            <person name="Liao Y."/>
            <person name="Shao Z."/>
        </authorList>
    </citation>
    <scope>NUCLEOTIDE SEQUENCE [LARGE SCALE GENOMIC DNA]</scope>
    <source>
        <strain evidence="2 3">VP2</strain>
    </source>
</reference>
<dbReference type="EMBL" id="ARYJ01000020">
    <property type="protein sequence ID" value="KCZ83288.1"/>
    <property type="molecule type" value="Genomic_DNA"/>
</dbReference>
<evidence type="ECO:0000313" key="3">
    <source>
        <dbReference type="Proteomes" id="UP000024816"/>
    </source>
</evidence>
<dbReference type="Proteomes" id="UP000024816">
    <property type="component" value="Unassembled WGS sequence"/>
</dbReference>
<dbReference type="eggNOG" id="COG1546">
    <property type="taxonomic scope" value="Bacteria"/>
</dbReference>
<dbReference type="Gene3D" id="3.90.950.20">
    <property type="entry name" value="CinA-like"/>
    <property type="match status" value="1"/>
</dbReference>
<dbReference type="PATRIC" id="fig|1280952.3.peg.3433"/>
<feature type="domain" description="CinA C-terminal" evidence="1">
    <location>
        <begin position="5"/>
        <end position="149"/>
    </location>
</feature>
<sequence>MLILDDAEQARLRICTAESCTGGLVAALFTDIPGSSTVFERGFVTYSNRAKEEMLGVPGDVLADYGAVSEPVARMMAEGALEASRANIAVAITGVAGPGGGTRMKPVGTVHVACARENRAVVHEMLQVGEIGRTEVRMAAVECALKLIQYQMN</sequence>
<accession>A0A059F628</accession>
<keyword evidence="3" id="KW-1185">Reference proteome</keyword>
<dbReference type="NCBIfam" id="TIGR00199">
    <property type="entry name" value="PncC_domain"/>
    <property type="match status" value="1"/>
</dbReference>